<reference evidence="3" key="1">
    <citation type="submission" date="2017-10" db="EMBL/GenBank/DDBJ databases">
        <title>Whole genome sequencing of Borrelia miyamotoi strains isolated at the Russian territory.</title>
        <authorList>
            <person name="Kuleshov K.V."/>
            <person name="Platonov A.E."/>
            <person name="Goptar I.A."/>
            <person name="Shipulin G.A."/>
            <person name="Markelov M.L."/>
            <person name="Koetsveld J."/>
            <person name="Kolyasnikova N.M."/>
            <person name="Sarksyan D.S."/>
            <person name="Toporkova M.G."/>
            <person name="Hovius J.W."/>
        </authorList>
    </citation>
    <scope>NUCLEOTIDE SEQUENCE [LARGE SCALE GENOMIC DNA]</scope>
    <source>
        <strain evidence="3">Yekat-1</strain>
        <plasmid evidence="3">pYekat-1-lp64</plasmid>
    </source>
</reference>
<keyword evidence="2" id="KW-0614">Plasmid</keyword>
<dbReference type="AlphaFoldDB" id="A0AAQ3HE36"/>
<gene>
    <name evidence="1" type="ORF">CNO13_07280</name>
    <name evidence="2" type="ORF">EZU67_007360</name>
</gene>
<reference evidence="2" key="2">
    <citation type="submission" date="2022-12" db="EMBL/GenBank/DDBJ databases">
        <title>B. miyamotoi WGS.</title>
        <authorList>
            <person name="Kuleshov K.V."/>
            <person name="Hoornstra D."/>
            <person name="Hovius J.W."/>
            <person name="Platonov A.E."/>
            <person name="Telford S.R. III."/>
        </authorList>
    </citation>
    <scope>NUCLEOTIDE SEQUENCE</scope>
    <source>
        <strain evidence="2">Yekat-76</strain>
        <plasmid evidence="2">pYekat-76-lp64</plasmid>
    </source>
</reference>
<name>A0AAQ3HE36_9SPIR</name>
<dbReference type="RefSeq" id="WP_156768801.1">
    <property type="nucleotide sequence ID" value="NZ_CP024210.2"/>
</dbReference>
<keyword evidence="3" id="KW-1185">Reference proteome</keyword>
<dbReference type="EMBL" id="CP117140">
    <property type="protein sequence ID" value="WEG86159.1"/>
    <property type="molecule type" value="Genomic_DNA"/>
</dbReference>
<reference evidence="1" key="3">
    <citation type="submission" date="2022-12" db="EMBL/GenBank/DDBJ databases">
        <title>Whole genome sequencing of Borrelia miyamotoi strains isolated at the Russian territory.</title>
        <authorList>
            <person name="Kuleshov K.V."/>
            <person name="Platonov A.E."/>
            <person name="Goptar I.A."/>
            <person name="Shipulin G.A."/>
            <person name="Markelov M.L."/>
            <person name="Koetsveld J."/>
            <person name="Kolyasnikova N.M."/>
            <person name="Sarksyan D.S."/>
            <person name="Toporkova M.G."/>
            <person name="Hovius J.W."/>
        </authorList>
    </citation>
    <scope>NUCLEOTIDE SEQUENCE</scope>
    <source>
        <strain evidence="1">Yekat-1</strain>
        <plasmid evidence="1">pYekat-1-lp64</plasmid>
    </source>
</reference>
<sequence>MEEKEIKNKGGVGVEAKAIIITHLFLNYQNILLSTIKVLFKLNTICNEEPQKLTL</sequence>
<organism evidence="2 4">
    <name type="scientific">Borrelia miyamotoi</name>
    <dbReference type="NCBI Taxonomy" id="47466"/>
    <lineage>
        <taxon>Bacteria</taxon>
        <taxon>Pseudomonadati</taxon>
        <taxon>Spirochaetota</taxon>
        <taxon>Spirochaetia</taxon>
        <taxon>Spirochaetales</taxon>
        <taxon>Borreliaceae</taxon>
        <taxon>Borrelia</taxon>
    </lineage>
</organism>
<dbReference type="Proteomes" id="UP000230633">
    <property type="component" value="Plasmid pYekat-1-lp64"/>
</dbReference>
<dbReference type="EMBL" id="CP024348">
    <property type="protein sequence ID" value="WDE71781.1"/>
    <property type="molecule type" value="Genomic_DNA"/>
</dbReference>
<accession>A0AAQ3HE36</accession>
<evidence type="ECO:0000313" key="1">
    <source>
        <dbReference type="EMBL" id="WDE71781.1"/>
    </source>
</evidence>
<evidence type="ECO:0000313" key="4">
    <source>
        <dbReference type="Proteomes" id="UP000291995"/>
    </source>
</evidence>
<geneLocation type="plasmid" evidence="1 3">
    <name>pYekat-1-lp64</name>
</geneLocation>
<geneLocation type="plasmid" evidence="2 4">
    <name>pYekat-76-lp64</name>
</geneLocation>
<proteinExistence type="predicted"/>
<dbReference type="Proteomes" id="UP000291995">
    <property type="component" value="Plasmid pYekat-76-lp64"/>
</dbReference>
<evidence type="ECO:0000313" key="3">
    <source>
        <dbReference type="Proteomes" id="UP000230633"/>
    </source>
</evidence>
<evidence type="ECO:0000313" key="2">
    <source>
        <dbReference type="EMBL" id="WEG86159.1"/>
    </source>
</evidence>
<protein>
    <submittedName>
        <fullName evidence="2">Uncharacterized protein</fullName>
    </submittedName>
</protein>